<dbReference type="InterPro" id="IPR015421">
    <property type="entry name" value="PyrdxlP-dep_Trfase_major"/>
</dbReference>
<keyword evidence="1 3" id="KW-0663">Pyridoxal phosphate</keyword>
<comment type="similarity">
    <text evidence="2 3">Belongs to the DegT/DnrJ/EryC1 family.</text>
</comment>
<evidence type="ECO:0000256" key="1">
    <source>
        <dbReference type="ARBA" id="ARBA00022898"/>
    </source>
</evidence>
<dbReference type="PANTHER" id="PTHR30244">
    <property type="entry name" value="TRANSAMINASE"/>
    <property type="match status" value="1"/>
</dbReference>
<dbReference type="InterPro" id="IPR015422">
    <property type="entry name" value="PyrdxlP-dep_Trfase_small"/>
</dbReference>
<dbReference type="InterPro" id="IPR015424">
    <property type="entry name" value="PyrdxlP-dep_Trfase"/>
</dbReference>
<proteinExistence type="inferred from homology"/>
<dbReference type="GO" id="GO:0000271">
    <property type="term" value="P:polysaccharide biosynthetic process"/>
    <property type="evidence" value="ECO:0007669"/>
    <property type="project" value="TreeGrafter"/>
</dbReference>
<accession>A0A1G7LW61</accession>
<dbReference type="Gene3D" id="3.40.640.10">
    <property type="entry name" value="Type I PLP-dependent aspartate aminotransferase-like (Major domain)"/>
    <property type="match status" value="1"/>
</dbReference>
<dbReference type="PANTHER" id="PTHR30244:SF36">
    <property type="entry name" value="3-OXO-GLUCOSE-6-PHOSPHATE:GLUTAMATE AMINOTRANSFERASE"/>
    <property type="match status" value="1"/>
</dbReference>
<dbReference type="Proteomes" id="UP000182427">
    <property type="component" value="Chromosome I"/>
</dbReference>
<dbReference type="Gene3D" id="3.90.1150.10">
    <property type="entry name" value="Aspartate Aminotransferase, domain 1"/>
    <property type="match status" value="1"/>
</dbReference>
<evidence type="ECO:0000313" key="5">
    <source>
        <dbReference type="Proteomes" id="UP000182427"/>
    </source>
</evidence>
<dbReference type="EMBL" id="LT629690">
    <property type="protein sequence ID" value="SDF53624.1"/>
    <property type="molecule type" value="Genomic_DNA"/>
</dbReference>
<evidence type="ECO:0000313" key="4">
    <source>
        <dbReference type="EMBL" id="SDF53624.1"/>
    </source>
</evidence>
<keyword evidence="5" id="KW-1185">Reference proteome</keyword>
<dbReference type="SUPFAM" id="SSF53383">
    <property type="entry name" value="PLP-dependent transferases"/>
    <property type="match status" value="1"/>
</dbReference>
<organism evidence="4 5">
    <name type="scientific">Terriglobus roseus</name>
    <dbReference type="NCBI Taxonomy" id="392734"/>
    <lineage>
        <taxon>Bacteria</taxon>
        <taxon>Pseudomonadati</taxon>
        <taxon>Acidobacteriota</taxon>
        <taxon>Terriglobia</taxon>
        <taxon>Terriglobales</taxon>
        <taxon>Acidobacteriaceae</taxon>
        <taxon>Terriglobus</taxon>
    </lineage>
</organism>
<dbReference type="GO" id="GO:0008483">
    <property type="term" value="F:transaminase activity"/>
    <property type="evidence" value="ECO:0007669"/>
    <property type="project" value="TreeGrafter"/>
</dbReference>
<protein>
    <submittedName>
        <fullName evidence="4">dTDP-4-amino-4,6-dideoxygalactose transaminase</fullName>
    </submittedName>
</protein>
<dbReference type="CDD" id="cd00616">
    <property type="entry name" value="AHBA_syn"/>
    <property type="match status" value="1"/>
</dbReference>
<dbReference type="AlphaFoldDB" id="A0A1G7LW61"/>
<dbReference type="GO" id="GO:0030170">
    <property type="term" value="F:pyridoxal phosphate binding"/>
    <property type="evidence" value="ECO:0007669"/>
    <property type="project" value="TreeGrafter"/>
</dbReference>
<name>A0A1G7LW61_9BACT</name>
<evidence type="ECO:0000256" key="2">
    <source>
        <dbReference type="ARBA" id="ARBA00037999"/>
    </source>
</evidence>
<sequence>MVVARKKHTGSPAAVSTVILDRRASRRSRRELPRIRTHEQADLFLRLFDFRHERMTLPLGLTWKMMSQPILPPVPILDLSRQYAAVGAEIGAAIADVCSAGRFVLGKEVAELERQIADTTTATEAVGCASGTDALWLAMAALGIGRGDAVVTTPFSFFATVSSILRVEARPILADIDPVTFNLSPAAVADAIAQHEDVRAVMPVHLYGQCADWESFDRMAAENDLLLIEDAAQAFGADWNGTPAGALGHAAAFSFYPTKNLSAWGDAGLTTFRSSTIAERAKALRAHGMRRRYYHDEVGWNSRLDTIQAAVLLIKMKYIAQWNEDRRQVAARYHDLFHATSLLGAVEDGGIVLPVADARGTHVWHQYVIRTPRRDELRTYLSEQGIGSEVYYPVPLHMQDALKHLGYREGQFPESEKAAREVLALPMYPELRADEQERVAAAVQSFFA</sequence>
<gene>
    <name evidence="4" type="ORF">SAMN05444167_2640</name>
</gene>
<dbReference type="InterPro" id="IPR000653">
    <property type="entry name" value="DegT/StrS_aminotransferase"/>
</dbReference>
<evidence type="ECO:0000256" key="3">
    <source>
        <dbReference type="RuleBase" id="RU004508"/>
    </source>
</evidence>
<dbReference type="Pfam" id="PF01041">
    <property type="entry name" value="DegT_DnrJ_EryC1"/>
    <property type="match status" value="1"/>
</dbReference>
<reference evidence="4 5" key="1">
    <citation type="submission" date="2016-10" db="EMBL/GenBank/DDBJ databases">
        <authorList>
            <person name="de Groot N.N."/>
        </authorList>
    </citation>
    <scope>NUCLEOTIDE SEQUENCE [LARGE SCALE GENOMIC DNA]</scope>
    <source>
        <strain evidence="4 5">GAS232</strain>
    </source>
</reference>